<dbReference type="Proteomes" id="UP001305521">
    <property type="component" value="Chromosome"/>
</dbReference>
<feature type="active site" description="Proton donor/acceptor" evidence="7">
    <location>
        <position position="394"/>
    </location>
</feature>
<dbReference type="PANTHER" id="PTHR41533">
    <property type="entry name" value="L,D-TRANSPEPTIDASE HI_1667-RELATED"/>
    <property type="match status" value="1"/>
</dbReference>
<feature type="active site" description="Nucleophile" evidence="7">
    <location>
        <position position="413"/>
    </location>
</feature>
<dbReference type="InterPro" id="IPR006311">
    <property type="entry name" value="TAT_signal"/>
</dbReference>
<keyword evidence="10" id="KW-1185">Reference proteome</keyword>
<dbReference type="PROSITE" id="PS52029">
    <property type="entry name" value="LD_TPASE"/>
    <property type="match status" value="1"/>
</dbReference>
<dbReference type="PROSITE" id="PS51318">
    <property type="entry name" value="TAT"/>
    <property type="match status" value="1"/>
</dbReference>
<evidence type="ECO:0000256" key="6">
    <source>
        <dbReference type="ARBA" id="ARBA00023316"/>
    </source>
</evidence>
<evidence type="ECO:0000256" key="4">
    <source>
        <dbReference type="ARBA" id="ARBA00022960"/>
    </source>
</evidence>
<accession>A0ABZ0PBT1</accession>
<evidence type="ECO:0000256" key="2">
    <source>
        <dbReference type="ARBA" id="ARBA00005992"/>
    </source>
</evidence>
<organism evidence="9 10">
    <name type="scientific">Sediminicoccus rosea</name>
    <dbReference type="NCBI Taxonomy" id="1225128"/>
    <lineage>
        <taxon>Bacteria</taxon>
        <taxon>Pseudomonadati</taxon>
        <taxon>Pseudomonadota</taxon>
        <taxon>Alphaproteobacteria</taxon>
        <taxon>Acetobacterales</taxon>
        <taxon>Roseomonadaceae</taxon>
        <taxon>Sediminicoccus</taxon>
    </lineage>
</organism>
<name>A0ABZ0PBT1_9PROT</name>
<evidence type="ECO:0000256" key="3">
    <source>
        <dbReference type="ARBA" id="ARBA00022679"/>
    </source>
</evidence>
<evidence type="ECO:0000259" key="8">
    <source>
        <dbReference type="PROSITE" id="PS52029"/>
    </source>
</evidence>
<dbReference type="InterPro" id="IPR005490">
    <property type="entry name" value="LD_TPept_cat_dom"/>
</dbReference>
<comment type="pathway">
    <text evidence="1 7">Cell wall biogenesis; peptidoglycan biosynthesis.</text>
</comment>
<proteinExistence type="inferred from homology"/>
<evidence type="ECO:0000256" key="5">
    <source>
        <dbReference type="ARBA" id="ARBA00022984"/>
    </source>
</evidence>
<dbReference type="RefSeq" id="WP_318646957.1">
    <property type="nucleotide sequence ID" value="NZ_CP137852.1"/>
</dbReference>
<keyword evidence="4 7" id="KW-0133">Cell shape</keyword>
<keyword evidence="3" id="KW-0808">Transferase</keyword>
<evidence type="ECO:0000256" key="7">
    <source>
        <dbReference type="PROSITE-ProRule" id="PRU01373"/>
    </source>
</evidence>
<reference evidence="9 10" key="1">
    <citation type="submission" date="2023-11" db="EMBL/GenBank/DDBJ databases">
        <title>Arctic aerobic anoxygenic photoheterotroph Sediminicoccus rosea KRV36 adapts its photosynthesis to long days of polar summer.</title>
        <authorList>
            <person name="Tomasch J."/>
            <person name="Kopejtka K."/>
            <person name="Bily T."/>
            <person name="Gardiner A.T."/>
            <person name="Gardian Z."/>
            <person name="Shivaramu S."/>
            <person name="Koblizek M."/>
            <person name="Engelhardt F."/>
            <person name="Kaftan D."/>
        </authorList>
    </citation>
    <scope>NUCLEOTIDE SEQUENCE [LARGE SCALE GENOMIC DNA]</scope>
    <source>
        <strain evidence="9 10">R-30</strain>
    </source>
</reference>
<dbReference type="EMBL" id="CP137852">
    <property type="protein sequence ID" value="WPB82976.1"/>
    <property type="molecule type" value="Genomic_DNA"/>
</dbReference>
<gene>
    <name evidence="9" type="ORF">R9Z33_12765</name>
</gene>
<dbReference type="InterPro" id="IPR002477">
    <property type="entry name" value="Peptidoglycan-bd-like"/>
</dbReference>
<dbReference type="CDD" id="cd16913">
    <property type="entry name" value="YkuD_like"/>
    <property type="match status" value="1"/>
</dbReference>
<dbReference type="InterPro" id="IPR036365">
    <property type="entry name" value="PGBD-like_sf"/>
</dbReference>
<dbReference type="SUPFAM" id="SSF141523">
    <property type="entry name" value="L,D-transpeptidase catalytic domain-like"/>
    <property type="match status" value="1"/>
</dbReference>
<protein>
    <submittedName>
        <fullName evidence="9">L,D-transpeptidase family protein</fullName>
    </submittedName>
</protein>
<feature type="domain" description="L,D-TPase catalytic" evidence="8">
    <location>
        <begin position="259"/>
        <end position="444"/>
    </location>
</feature>
<dbReference type="Pfam" id="PF03734">
    <property type="entry name" value="YkuD"/>
    <property type="match status" value="1"/>
</dbReference>
<dbReference type="InterPro" id="IPR052905">
    <property type="entry name" value="LD-transpeptidase_YkuD-like"/>
</dbReference>
<keyword evidence="6 7" id="KW-0961">Cell wall biogenesis/degradation</keyword>
<dbReference type="Gene3D" id="1.10.101.10">
    <property type="entry name" value="PGBD-like superfamily/PGBD"/>
    <property type="match status" value="1"/>
</dbReference>
<sequence>MDRRDFLAGLSALAVASGTAGSRTAGAQTAGAAARTMVASPEAMQRLSARLMRLEEDGLDPRWYGLNPGNQEDPAAITRATAGALADIVQGRVASLPGRVDLRRDPNPATLNLWVQRIAEAAEPAEVIDLASNATPDMALLKPALAAARTRASGSWPGFPVGGRTLEPGAFDENRVAALRARLVLTDPILAANPGTGGSYDERLQAAVRRFQTAVGTEPDARIGTATQQALNRSPMATVNQLRVAIDMRRAQPALSSERRVDVNIPDYRLRMMEDGRTVIEMAVVVGRPSRATPMITTRLTSVQFNPSWGVPQRNAREDLLPRLRRDPTALQQRGFRIFGRVDGQVVEIDPTTVDWRAINPDRFPYVIRQDAGDANALGRIKFNMPNNDDIYMHDTPDRHYFRRADRAQSSGCIRLERPMDFLMVMLDGTPGWDRERVDRVLATRNTQTVPLRRQPPVRLFYSTVTVEGSELRVRQDIYGLDEAYARAMEARNRPQGIPMAAAQG</sequence>
<evidence type="ECO:0000256" key="1">
    <source>
        <dbReference type="ARBA" id="ARBA00004752"/>
    </source>
</evidence>
<evidence type="ECO:0000313" key="9">
    <source>
        <dbReference type="EMBL" id="WPB82976.1"/>
    </source>
</evidence>
<dbReference type="Gene3D" id="2.40.440.10">
    <property type="entry name" value="L,D-transpeptidase catalytic domain-like"/>
    <property type="match status" value="1"/>
</dbReference>
<dbReference type="InterPro" id="IPR036366">
    <property type="entry name" value="PGBDSf"/>
</dbReference>
<comment type="similarity">
    <text evidence="2">Belongs to the YkuD family.</text>
</comment>
<dbReference type="Pfam" id="PF01471">
    <property type="entry name" value="PG_binding_1"/>
    <property type="match status" value="1"/>
</dbReference>
<dbReference type="PANTHER" id="PTHR41533:SF1">
    <property type="entry name" value="L,D-TRANSPEPTIDASE YCBB-RELATED"/>
    <property type="match status" value="1"/>
</dbReference>
<evidence type="ECO:0000313" key="10">
    <source>
        <dbReference type="Proteomes" id="UP001305521"/>
    </source>
</evidence>
<keyword evidence="5 7" id="KW-0573">Peptidoglycan synthesis</keyword>
<dbReference type="InterPro" id="IPR038063">
    <property type="entry name" value="Transpep_catalytic_dom"/>
</dbReference>
<dbReference type="SUPFAM" id="SSF47090">
    <property type="entry name" value="PGBD-like"/>
    <property type="match status" value="1"/>
</dbReference>